<dbReference type="Proteomes" id="UP000663792">
    <property type="component" value="Unassembled WGS sequence"/>
</dbReference>
<evidence type="ECO:0000313" key="2">
    <source>
        <dbReference type="Proteomes" id="UP000663792"/>
    </source>
</evidence>
<protein>
    <submittedName>
        <fullName evidence="1">Uncharacterized protein</fullName>
    </submittedName>
</protein>
<organism evidence="1 2">
    <name type="scientific">Nakamurella leprariae</name>
    <dbReference type="NCBI Taxonomy" id="2803911"/>
    <lineage>
        <taxon>Bacteria</taxon>
        <taxon>Bacillati</taxon>
        <taxon>Actinomycetota</taxon>
        <taxon>Actinomycetes</taxon>
        <taxon>Nakamurellales</taxon>
        <taxon>Nakamurellaceae</taxon>
        <taxon>Nakamurella</taxon>
    </lineage>
</organism>
<sequence>MADLLVLPLRLAPDGAFHTAAQGSDEQITDQIAATIGTAIGERPMCWPFGIADPTFDELTKADVQAAVSRFGPDGVVIDAVTTTWTDATTAAAAVEWSRT</sequence>
<reference evidence="1" key="1">
    <citation type="submission" date="2021-01" db="EMBL/GenBank/DDBJ databases">
        <title>YIM 132084 draft genome.</title>
        <authorList>
            <person name="An D."/>
        </authorList>
    </citation>
    <scope>NUCLEOTIDE SEQUENCE</scope>
    <source>
        <strain evidence="1">YIM 132084</strain>
    </source>
</reference>
<evidence type="ECO:0000313" key="1">
    <source>
        <dbReference type="EMBL" id="MBM9467265.1"/>
    </source>
</evidence>
<proteinExistence type="predicted"/>
<accession>A0A938Y7J1</accession>
<dbReference type="AlphaFoldDB" id="A0A938Y7J1"/>
<dbReference type="RefSeq" id="WP_205260221.1">
    <property type="nucleotide sequence ID" value="NZ_JAERWK010000010.1"/>
</dbReference>
<name>A0A938Y7J1_9ACTN</name>
<keyword evidence="2" id="KW-1185">Reference proteome</keyword>
<dbReference type="EMBL" id="JAERWK010000010">
    <property type="protein sequence ID" value="MBM9467265.1"/>
    <property type="molecule type" value="Genomic_DNA"/>
</dbReference>
<gene>
    <name evidence="1" type="ORF">JL106_08235</name>
</gene>
<comment type="caution">
    <text evidence="1">The sequence shown here is derived from an EMBL/GenBank/DDBJ whole genome shotgun (WGS) entry which is preliminary data.</text>
</comment>